<gene>
    <name evidence="6" type="ORF">A7K91_10165</name>
</gene>
<dbReference type="InterPro" id="IPR036188">
    <property type="entry name" value="FAD/NAD-bd_sf"/>
</dbReference>
<evidence type="ECO:0000259" key="5">
    <source>
        <dbReference type="Pfam" id="PF01266"/>
    </source>
</evidence>
<comment type="similarity">
    <text evidence="2">Belongs to the DadA oxidoreductase family.</text>
</comment>
<sequence length="374" mass="39925">MVKCIVIGAGIMGASTAYHLAKMGAEVTLVDRKDKGQATDAAAGIICPWVSQRRNKAWYRLASAGARFYPQLINELEKAGETETGYARVGALLLHDDEDKLNKLEERAGIRKADAPEIGQITLLDSLATKRHFPLLADGYPSVFIGGAARVDGQALRNALVSAARKHGAAILNGDAALSFKANRVNGVVVEEREYVADAIIVCAGIWARELLGKAGISFQVASQKAQILHLQTQEGHPTERWPVVMPPSDQYLLAFDRQRLVIGATHENEGLLAREATATAGGLQEVLNKGLLVAPGLADSEILETRVGFRPFTPGFLPVAGKCPGWDGLFAANGLGSSGLTVGPFLGEQMAKLVLGKPVEIDFNDYDPGMAIH</sequence>
<dbReference type="Gene3D" id="3.50.50.60">
    <property type="entry name" value="FAD/NAD(P)-binding domain"/>
    <property type="match status" value="1"/>
</dbReference>
<evidence type="ECO:0000256" key="1">
    <source>
        <dbReference type="ARBA" id="ARBA00001974"/>
    </source>
</evidence>
<dbReference type="InterPro" id="IPR006076">
    <property type="entry name" value="FAD-dep_OxRdtase"/>
</dbReference>
<protein>
    <submittedName>
        <fullName evidence="6">Oxidoreductase</fullName>
    </submittedName>
</protein>
<accession>A0A1A5YS53</accession>
<dbReference type="STRING" id="1844972.A7K91_10165"/>
<organism evidence="6 7">
    <name type="scientific">Paenibacillus oryzae</name>
    <dbReference type="NCBI Taxonomy" id="1844972"/>
    <lineage>
        <taxon>Bacteria</taxon>
        <taxon>Bacillati</taxon>
        <taxon>Bacillota</taxon>
        <taxon>Bacilli</taxon>
        <taxon>Bacillales</taxon>
        <taxon>Paenibacillaceae</taxon>
        <taxon>Paenibacillus</taxon>
    </lineage>
</organism>
<dbReference type="EMBL" id="LYPA01000028">
    <property type="protein sequence ID" value="OBR68245.1"/>
    <property type="molecule type" value="Genomic_DNA"/>
</dbReference>
<dbReference type="OrthoDB" id="9805337at2"/>
<dbReference type="SUPFAM" id="SSF51905">
    <property type="entry name" value="FAD/NAD(P)-binding domain"/>
    <property type="match status" value="1"/>
</dbReference>
<dbReference type="PANTHER" id="PTHR13847">
    <property type="entry name" value="SARCOSINE DEHYDROGENASE-RELATED"/>
    <property type="match status" value="1"/>
</dbReference>
<dbReference type="SUPFAM" id="SSF54373">
    <property type="entry name" value="FAD-linked reductases, C-terminal domain"/>
    <property type="match status" value="1"/>
</dbReference>
<dbReference type="RefSeq" id="WP_068679634.1">
    <property type="nucleotide sequence ID" value="NZ_LYPA01000028.1"/>
</dbReference>
<dbReference type="AlphaFoldDB" id="A0A1A5YS53"/>
<dbReference type="Pfam" id="PF01266">
    <property type="entry name" value="DAO"/>
    <property type="match status" value="1"/>
</dbReference>
<dbReference type="Proteomes" id="UP000092024">
    <property type="component" value="Unassembled WGS sequence"/>
</dbReference>
<dbReference type="PANTHER" id="PTHR13847:SF286">
    <property type="entry name" value="D-AMINO ACID DEHYDROGENASE"/>
    <property type="match status" value="1"/>
</dbReference>
<comment type="cofactor">
    <cofactor evidence="1">
        <name>FAD</name>
        <dbReference type="ChEBI" id="CHEBI:57692"/>
    </cofactor>
</comment>
<dbReference type="GO" id="GO:0016491">
    <property type="term" value="F:oxidoreductase activity"/>
    <property type="evidence" value="ECO:0007669"/>
    <property type="project" value="UniProtKB-KW"/>
</dbReference>
<reference evidence="6 7" key="1">
    <citation type="submission" date="2016-05" db="EMBL/GenBank/DDBJ databases">
        <title>Paenibacillus oryzae. sp. nov., isolated from the rice root.</title>
        <authorList>
            <person name="Zhang J."/>
            <person name="Zhang X."/>
        </authorList>
    </citation>
    <scope>NUCLEOTIDE SEQUENCE [LARGE SCALE GENOMIC DNA]</scope>
    <source>
        <strain evidence="6 7">1DrF-4</strain>
    </source>
</reference>
<dbReference type="Gene3D" id="3.30.9.10">
    <property type="entry name" value="D-Amino Acid Oxidase, subunit A, domain 2"/>
    <property type="match status" value="1"/>
</dbReference>
<keyword evidence="4" id="KW-0560">Oxidoreductase</keyword>
<dbReference type="GO" id="GO:0005737">
    <property type="term" value="C:cytoplasm"/>
    <property type="evidence" value="ECO:0007669"/>
    <property type="project" value="TreeGrafter"/>
</dbReference>
<evidence type="ECO:0000256" key="2">
    <source>
        <dbReference type="ARBA" id="ARBA00009410"/>
    </source>
</evidence>
<comment type="caution">
    <text evidence="6">The sequence shown here is derived from an EMBL/GenBank/DDBJ whole genome shotgun (WGS) entry which is preliminary data.</text>
</comment>
<evidence type="ECO:0000313" key="6">
    <source>
        <dbReference type="EMBL" id="OBR68245.1"/>
    </source>
</evidence>
<keyword evidence="3" id="KW-0285">Flavoprotein</keyword>
<evidence type="ECO:0000313" key="7">
    <source>
        <dbReference type="Proteomes" id="UP000092024"/>
    </source>
</evidence>
<name>A0A1A5YS53_9BACL</name>
<evidence type="ECO:0000256" key="3">
    <source>
        <dbReference type="ARBA" id="ARBA00022630"/>
    </source>
</evidence>
<feature type="domain" description="FAD dependent oxidoreductase" evidence="5">
    <location>
        <begin position="4"/>
        <end position="354"/>
    </location>
</feature>
<proteinExistence type="inferred from homology"/>
<keyword evidence="7" id="KW-1185">Reference proteome</keyword>
<evidence type="ECO:0000256" key="4">
    <source>
        <dbReference type="ARBA" id="ARBA00023002"/>
    </source>
</evidence>